<evidence type="ECO:0000256" key="2">
    <source>
        <dbReference type="ARBA" id="ARBA00007365"/>
    </source>
</evidence>
<dbReference type="KEGG" id="bsto:C0V70_13155"/>
<dbReference type="GO" id="GO:0003755">
    <property type="term" value="F:peptidyl-prolyl cis-trans isomerase activity"/>
    <property type="evidence" value="ECO:0007669"/>
    <property type="project" value="UniProtKB-UniRule"/>
</dbReference>
<dbReference type="InterPro" id="IPR029000">
    <property type="entry name" value="Cyclophilin-like_dom_sf"/>
</dbReference>
<dbReference type="AlphaFoldDB" id="A0A2K9NU60"/>
<dbReference type="InterPro" id="IPR024936">
    <property type="entry name" value="Cyclophilin-type_PPIase"/>
</dbReference>
<dbReference type="InterPro" id="IPR020892">
    <property type="entry name" value="Cyclophilin-type_PPIase_CS"/>
</dbReference>
<dbReference type="EMBL" id="CP025704">
    <property type="protein sequence ID" value="AUN99032.1"/>
    <property type="molecule type" value="Genomic_DNA"/>
</dbReference>
<dbReference type="SUPFAM" id="SSF50891">
    <property type="entry name" value="Cyclophilin-like"/>
    <property type="match status" value="1"/>
</dbReference>
<dbReference type="CDD" id="cd01920">
    <property type="entry name" value="cyclophilin_EcCYP_like"/>
    <property type="match status" value="1"/>
</dbReference>
<comment type="catalytic activity">
    <reaction evidence="5">
        <text>[protein]-peptidylproline (omega=180) = [protein]-peptidylproline (omega=0)</text>
        <dbReference type="Rhea" id="RHEA:16237"/>
        <dbReference type="Rhea" id="RHEA-COMP:10747"/>
        <dbReference type="Rhea" id="RHEA-COMP:10748"/>
        <dbReference type="ChEBI" id="CHEBI:83833"/>
        <dbReference type="ChEBI" id="CHEBI:83834"/>
        <dbReference type="EC" id="5.2.1.8"/>
    </reaction>
</comment>
<proteinExistence type="inferred from homology"/>
<keyword evidence="5" id="KW-0732">Signal</keyword>
<comment type="function">
    <text evidence="1 5">PPIases accelerate the folding of proteins. It catalyzes the cis-trans isomerization of proline imidic peptide bonds in oligopeptides.</text>
</comment>
<dbReference type="PANTHER" id="PTHR43246">
    <property type="entry name" value="PEPTIDYL-PROLYL CIS-TRANS ISOMERASE CYP38, CHLOROPLASTIC"/>
    <property type="match status" value="1"/>
</dbReference>
<evidence type="ECO:0000256" key="1">
    <source>
        <dbReference type="ARBA" id="ARBA00002388"/>
    </source>
</evidence>
<dbReference type="PROSITE" id="PS50072">
    <property type="entry name" value="CSA_PPIASE_2"/>
    <property type="match status" value="1"/>
</dbReference>
<protein>
    <recommendedName>
        <fullName evidence="5">Peptidyl-prolyl cis-trans isomerase</fullName>
        <shortName evidence="5">PPIase</shortName>
        <ecNumber evidence="5">5.2.1.8</ecNumber>
    </recommendedName>
</protein>
<dbReference type="Proteomes" id="UP000235584">
    <property type="component" value="Chromosome"/>
</dbReference>
<sequence length="185" mass="20078">MKMLLAALFTLASVSAFAANPKVVIKTSKGEIVAELFEDKAPVTVKNFLTYVDKGHYKGTIFHRVIDGFMIQGGGFDKDMKEKSTGASIKNEATNGLKNEVGTLAMARTQVVDSATAQFFINVADNAFLDHRTTNEAGYGYAVFGKVITGMPVVNQIKSVKTAVRAPYEDVPVEPVVILDITRKK</sequence>
<dbReference type="EC" id="5.2.1.8" evidence="5"/>
<dbReference type="Pfam" id="PF00160">
    <property type="entry name" value="Pro_isomerase"/>
    <property type="match status" value="1"/>
</dbReference>
<evidence type="ECO:0000313" key="7">
    <source>
        <dbReference type="Proteomes" id="UP000235584"/>
    </source>
</evidence>
<dbReference type="InterPro" id="IPR044665">
    <property type="entry name" value="E_coli_cyclophilin_A-like"/>
</dbReference>
<dbReference type="PRINTS" id="PR00153">
    <property type="entry name" value="CSAPPISMRASE"/>
</dbReference>
<dbReference type="Gene3D" id="2.40.100.10">
    <property type="entry name" value="Cyclophilin-like"/>
    <property type="match status" value="1"/>
</dbReference>
<accession>A0A2K9NU60</accession>
<keyword evidence="4 5" id="KW-0413">Isomerase</keyword>
<comment type="similarity">
    <text evidence="2 5">Belongs to the cyclophilin-type PPIase family.</text>
</comment>
<name>A0A2K9NU60_BACTC</name>
<keyword evidence="3 5" id="KW-0697">Rotamase</keyword>
<feature type="signal peptide" evidence="5">
    <location>
        <begin position="1"/>
        <end position="18"/>
    </location>
</feature>
<keyword evidence="7" id="KW-1185">Reference proteome</keyword>
<dbReference type="PROSITE" id="PS00170">
    <property type="entry name" value="CSA_PPIASE_1"/>
    <property type="match status" value="1"/>
</dbReference>
<dbReference type="InterPro" id="IPR002130">
    <property type="entry name" value="Cyclophilin-type_PPIase_dom"/>
</dbReference>
<dbReference type="RefSeq" id="WP_102244323.1">
    <property type="nucleotide sequence ID" value="NZ_CP025704.1"/>
</dbReference>
<evidence type="ECO:0000313" key="6">
    <source>
        <dbReference type="EMBL" id="AUN99032.1"/>
    </source>
</evidence>
<dbReference type="OrthoDB" id="9807797at2"/>
<dbReference type="GO" id="GO:0006457">
    <property type="term" value="P:protein folding"/>
    <property type="evidence" value="ECO:0007669"/>
    <property type="project" value="InterPro"/>
</dbReference>
<evidence type="ECO:0000256" key="5">
    <source>
        <dbReference type="RuleBase" id="RU363019"/>
    </source>
</evidence>
<evidence type="ECO:0000256" key="3">
    <source>
        <dbReference type="ARBA" id="ARBA00023110"/>
    </source>
</evidence>
<reference evidence="6 7" key="1">
    <citation type="submission" date="2018-01" db="EMBL/GenBank/DDBJ databases">
        <title>Complete genome sequence of Bacteriovorax stolpii DSM12778.</title>
        <authorList>
            <person name="Tang B."/>
            <person name="Chang J."/>
        </authorList>
    </citation>
    <scope>NUCLEOTIDE SEQUENCE [LARGE SCALE GENOMIC DNA]</scope>
    <source>
        <strain evidence="6 7">DSM 12778</strain>
    </source>
</reference>
<dbReference type="PIRSF" id="PIRSF001467">
    <property type="entry name" value="Peptidylpro_ismrse"/>
    <property type="match status" value="1"/>
</dbReference>
<evidence type="ECO:0000256" key="4">
    <source>
        <dbReference type="ARBA" id="ARBA00023235"/>
    </source>
</evidence>
<feature type="chain" id="PRO_5041746276" description="Peptidyl-prolyl cis-trans isomerase" evidence="5">
    <location>
        <begin position="19"/>
        <end position="185"/>
    </location>
</feature>
<organism evidence="6 7">
    <name type="scientific">Bacteriovorax stolpii</name>
    <name type="common">Bdellovibrio stolpii</name>
    <dbReference type="NCBI Taxonomy" id="960"/>
    <lineage>
        <taxon>Bacteria</taxon>
        <taxon>Pseudomonadati</taxon>
        <taxon>Bdellovibrionota</taxon>
        <taxon>Bacteriovoracia</taxon>
        <taxon>Bacteriovoracales</taxon>
        <taxon>Bacteriovoracaceae</taxon>
        <taxon>Bacteriovorax</taxon>
    </lineage>
</organism>
<gene>
    <name evidence="6" type="ORF">C0V70_13155</name>
</gene>